<dbReference type="Proteomes" id="UP000287166">
    <property type="component" value="Unassembled WGS sequence"/>
</dbReference>
<feature type="domain" description="HAT C-terminal dimerisation" evidence="1">
    <location>
        <begin position="1"/>
        <end position="47"/>
    </location>
</feature>
<proteinExistence type="predicted"/>
<dbReference type="InterPro" id="IPR008906">
    <property type="entry name" value="HATC_C_dom"/>
</dbReference>
<organism evidence="2 3">
    <name type="scientific">Sparassis crispa</name>
    <dbReference type="NCBI Taxonomy" id="139825"/>
    <lineage>
        <taxon>Eukaryota</taxon>
        <taxon>Fungi</taxon>
        <taxon>Dikarya</taxon>
        <taxon>Basidiomycota</taxon>
        <taxon>Agaricomycotina</taxon>
        <taxon>Agaricomycetes</taxon>
        <taxon>Polyporales</taxon>
        <taxon>Sparassidaceae</taxon>
        <taxon>Sparassis</taxon>
    </lineage>
</organism>
<dbReference type="OrthoDB" id="2793904at2759"/>
<dbReference type="AlphaFoldDB" id="A0A401H180"/>
<dbReference type="SUPFAM" id="SSF53098">
    <property type="entry name" value="Ribonuclease H-like"/>
    <property type="match status" value="1"/>
</dbReference>
<accession>A0A401H180</accession>
<evidence type="ECO:0000313" key="3">
    <source>
        <dbReference type="Proteomes" id="UP000287166"/>
    </source>
</evidence>
<reference evidence="2 3" key="1">
    <citation type="journal article" date="2018" name="Sci. Rep.">
        <title>Genome sequence of the cauliflower mushroom Sparassis crispa (Hanabiratake) and its association with beneficial usage.</title>
        <authorList>
            <person name="Kiyama R."/>
            <person name="Furutani Y."/>
            <person name="Kawaguchi K."/>
            <person name="Nakanishi T."/>
        </authorList>
    </citation>
    <scope>NUCLEOTIDE SEQUENCE [LARGE SCALE GENOMIC DNA]</scope>
</reference>
<dbReference type="RefSeq" id="XP_027619098.1">
    <property type="nucleotide sequence ID" value="XM_027763297.1"/>
</dbReference>
<dbReference type="Pfam" id="PF05699">
    <property type="entry name" value="Dimer_Tnp_hAT"/>
    <property type="match status" value="1"/>
</dbReference>
<evidence type="ECO:0000313" key="2">
    <source>
        <dbReference type="EMBL" id="GBE88185.1"/>
    </source>
</evidence>
<dbReference type="EMBL" id="BFAD01000012">
    <property type="protein sequence ID" value="GBE88185.1"/>
    <property type="molecule type" value="Genomic_DNA"/>
</dbReference>
<evidence type="ECO:0000259" key="1">
    <source>
        <dbReference type="Pfam" id="PF05699"/>
    </source>
</evidence>
<gene>
    <name evidence="2" type="ORF">SCP_1204160</name>
</gene>
<keyword evidence="3" id="KW-1185">Reference proteome</keyword>
<dbReference type="InParanoid" id="A0A401H180"/>
<dbReference type="InterPro" id="IPR012337">
    <property type="entry name" value="RNaseH-like_sf"/>
</dbReference>
<sequence length="87" mass="9449">MVMSYLTISATSVDVERLFSKGRLLLPHICNGLSAQSIRALLCLGEWSRLGFVQVADILAVTLGLEGKGEDDGLFDGWDAIILPELE</sequence>
<comment type="caution">
    <text evidence="2">The sequence shown here is derived from an EMBL/GenBank/DDBJ whole genome shotgun (WGS) entry which is preliminary data.</text>
</comment>
<name>A0A401H180_9APHY</name>
<dbReference type="GeneID" id="38785102"/>
<protein>
    <recommendedName>
        <fullName evidence="1">HAT C-terminal dimerisation domain-containing protein</fullName>
    </recommendedName>
</protein>
<dbReference type="GO" id="GO:0046983">
    <property type="term" value="F:protein dimerization activity"/>
    <property type="evidence" value="ECO:0007669"/>
    <property type="project" value="InterPro"/>
</dbReference>